<dbReference type="OrthoDB" id="8003662at2"/>
<dbReference type="RefSeq" id="WP_099957708.1">
    <property type="nucleotide sequence ID" value="NZ_CP028847.1"/>
</dbReference>
<feature type="region of interest" description="Disordered" evidence="1">
    <location>
        <begin position="191"/>
        <end position="215"/>
    </location>
</feature>
<accession>A0A2R4WXB4</accession>
<evidence type="ECO:0000313" key="3">
    <source>
        <dbReference type="Proteomes" id="UP000244755"/>
    </source>
</evidence>
<protein>
    <submittedName>
        <fullName evidence="2">Uncharacterized protein</fullName>
    </submittedName>
</protein>
<dbReference type="EMBL" id="CP028847">
    <property type="protein sequence ID" value="AWB26178.1"/>
    <property type="molecule type" value="Genomic_DNA"/>
</dbReference>
<dbReference type="AlphaFoldDB" id="A0A2R4WXB4"/>
<dbReference type="Proteomes" id="UP000244755">
    <property type="component" value="Plasmid unnamed3"/>
</dbReference>
<dbReference type="KEGG" id="mee:DA075_35495"/>
<sequence length="215" mass="22826">MPSLNLRNVLRRNPDRPTLRQRAAALKAAAGKVIRRPKPVAVASAAEEAGAILDTILLSRVGELVAIEACQNATLRAASFADAYDSPDWVRMEHDREATLAQVIATRAHTIEGVKAKASLLDLGSVKNFRGPSEGLSRSIVADVAALGILPQPERAASAAAAHVDPHTTLLPALRQAYAWDRACRPILEHADDFSPRGRPATPSRSTAGTRPAGS</sequence>
<geneLocation type="plasmid" evidence="2 3">
    <name>unnamed3</name>
</geneLocation>
<organism evidence="2 3">
    <name type="scientific">Methylobacterium currus</name>
    <dbReference type="NCBI Taxonomy" id="2051553"/>
    <lineage>
        <taxon>Bacteria</taxon>
        <taxon>Pseudomonadati</taxon>
        <taxon>Pseudomonadota</taxon>
        <taxon>Alphaproteobacteria</taxon>
        <taxon>Hyphomicrobiales</taxon>
        <taxon>Methylobacteriaceae</taxon>
        <taxon>Methylobacterium</taxon>
    </lineage>
</organism>
<keyword evidence="3" id="KW-1185">Reference proteome</keyword>
<proteinExistence type="predicted"/>
<keyword evidence="2" id="KW-0614">Plasmid</keyword>
<evidence type="ECO:0000313" key="2">
    <source>
        <dbReference type="EMBL" id="AWB26178.1"/>
    </source>
</evidence>
<gene>
    <name evidence="2" type="ORF">DA075_35495</name>
</gene>
<evidence type="ECO:0000256" key="1">
    <source>
        <dbReference type="SAM" id="MobiDB-lite"/>
    </source>
</evidence>
<name>A0A2R4WXB4_9HYPH</name>
<reference evidence="2 3" key="1">
    <citation type="submission" date="2018-04" db="EMBL/GenBank/DDBJ databases">
        <title>Methylobacterium sp. PR1016A genome.</title>
        <authorList>
            <person name="Park W."/>
        </authorList>
    </citation>
    <scope>NUCLEOTIDE SEQUENCE [LARGE SCALE GENOMIC DNA]</scope>
    <source>
        <strain evidence="2 3">PR1016A</strain>
        <plasmid evidence="2 3">unnamed3</plasmid>
    </source>
</reference>